<protein>
    <submittedName>
        <fullName evidence="3">YcdB/YcdC domain-containing protein</fullName>
    </submittedName>
</protein>
<dbReference type="InterPro" id="IPR032599">
    <property type="entry name" value="YcdB/YcdC_rep_domain"/>
</dbReference>
<evidence type="ECO:0000313" key="3">
    <source>
        <dbReference type="EMBL" id="MEQ3346688.1"/>
    </source>
</evidence>
<proteinExistence type="predicted"/>
<feature type="signal peptide" evidence="1">
    <location>
        <begin position="1"/>
        <end position="21"/>
    </location>
</feature>
<name>A0ABV1J0J9_9FIRM</name>
<sequence>MKYKKFIVAASALLLLSSTFASELNKNKNVMNDEAVSVEVTAKEKEKVEKIKKIFNITGDYKSFTISKEPLDSDTGSKYLNKLVKGKYIERYRWSDENLGGIDIIYNSDGEFISYNKWTNDGEQDKKVILKDEAQKMAEDLLKNLIKDFDKKYTLSNYEVFRGSGDINITYQRIVNGIPLADAFIDVNIDSRYGLISNISSTGVNSYAYSFLKDSDFKNDKKINLDESKKIFLEKSPLILSYKINERDDSVEKVYHTKVVDIDAKTGDVVKEKTDLNFMPYAKAEAAMDSSALTETEIKKIDGLKNIKSKSEAKKMATEIVGKDFEIANIALYSDDDNYYYRMTLEKEKNYGNIVLNAKNLKLVDFDIWSDKKDPKNKVKEEDAIKTAKSFLEKYGDKSELNLEKITVEKSDLGTNIFFPRYVNKMPIIDEGAKIFVNGNNVVTTYDKNSSKHDFDKAENIDFTMEEANQIYLNSKNFGLKYEITDNGPRLLYGTISKIEPIIGKDKILRDSFGEIVNFKEQINYEDFDQAKNKEALNSLKEMGIGLIGKNLSDKVTYKEFYSLIAEDYGKDSYYKSRFDIDYKALKDKNITEKDIVKSLVINNELEKFTKAKNIFKDDLFKNQKSLGDYENYYLVARGFGYIDKEINPDEEPSLEEVLYIIYNSIK</sequence>
<evidence type="ECO:0000256" key="1">
    <source>
        <dbReference type="SAM" id="SignalP"/>
    </source>
</evidence>
<dbReference type="Proteomes" id="UP001491691">
    <property type="component" value="Unassembled WGS sequence"/>
</dbReference>
<organism evidence="3 4">
    <name type="scientific">Peptoniphilus senegalensis</name>
    <dbReference type="NCBI Taxonomy" id="1465757"/>
    <lineage>
        <taxon>Bacteria</taxon>
        <taxon>Bacillati</taxon>
        <taxon>Bacillota</taxon>
        <taxon>Tissierellia</taxon>
        <taxon>Tissierellales</taxon>
        <taxon>Peptoniphilaceae</taxon>
        <taxon>Peptoniphilus</taxon>
    </lineage>
</organism>
<accession>A0ABV1J0J9</accession>
<comment type="caution">
    <text evidence="3">The sequence shown here is derived from an EMBL/GenBank/DDBJ whole genome shotgun (WGS) entry which is preliminary data.</text>
</comment>
<feature type="chain" id="PRO_5045453533" evidence="1">
    <location>
        <begin position="22"/>
        <end position="667"/>
    </location>
</feature>
<dbReference type="RefSeq" id="WP_349188591.1">
    <property type="nucleotide sequence ID" value="NZ_JBBNPP010000006.1"/>
</dbReference>
<feature type="domain" description="YcdB/YcdC repeated" evidence="2">
    <location>
        <begin position="312"/>
        <end position="448"/>
    </location>
</feature>
<reference evidence="3 4" key="1">
    <citation type="submission" date="2024-04" db="EMBL/GenBank/DDBJ databases">
        <title>Human intestinal bacterial collection.</title>
        <authorList>
            <person name="Pauvert C."/>
            <person name="Hitch T.C.A."/>
            <person name="Clavel T."/>
        </authorList>
    </citation>
    <scope>NUCLEOTIDE SEQUENCE [LARGE SCALE GENOMIC DNA]</scope>
    <source>
        <strain evidence="3 4">CLA-SR-H019</strain>
    </source>
</reference>
<evidence type="ECO:0000313" key="4">
    <source>
        <dbReference type="Proteomes" id="UP001491691"/>
    </source>
</evidence>
<feature type="domain" description="YcdB/YcdC repeated" evidence="2">
    <location>
        <begin position="45"/>
        <end position="197"/>
    </location>
</feature>
<keyword evidence="4" id="KW-1185">Reference proteome</keyword>
<dbReference type="Pfam" id="PF16244">
    <property type="entry name" value="DUF4901"/>
    <property type="match status" value="2"/>
</dbReference>
<dbReference type="EMBL" id="JBBNPP010000006">
    <property type="protein sequence ID" value="MEQ3346688.1"/>
    <property type="molecule type" value="Genomic_DNA"/>
</dbReference>
<evidence type="ECO:0000259" key="2">
    <source>
        <dbReference type="Pfam" id="PF16244"/>
    </source>
</evidence>
<gene>
    <name evidence="3" type="ORF">AAA073_04460</name>
</gene>
<keyword evidence="1" id="KW-0732">Signal</keyword>